<comment type="caution">
    <text evidence="1">The sequence shown here is derived from an EMBL/GenBank/DDBJ whole genome shotgun (WGS) entry which is preliminary data.</text>
</comment>
<proteinExistence type="predicted"/>
<dbReference type="EMBL" id="FPLJ01000060">
    <property type="protein sequence ID" value="SGY93892.1"/>
    <property type="molecule type" value="Genomic_DNA"/>
</dbReference>
<accession>A0ABY1HI50</accession>
<sequence>MIITSKNEGMTLWDGGIAHLEELLSSIDALTSNVTGEAKLGELTDTDCDRGEYFIGVGFCAMQRYLFDVLEDVNIKPHLARQLGPKSSKGRPIAELIHSAANYWKHSPEWHVWLDSLGKRSQDTLDILLHERNSADYPLSDLLADLCIEDTLSLINCLPHLLDWRLAVYEHVKMYENL</sequence>
<keyword evidence="2" id="KW-1185">Reference proteome</keyword>
<dbReference type="RefSeq" id="WP_075472495.1">
    <property type="nucleotide sequence ID" value="NZ_CAWQZC010000153.1"/>
</dbReference>
<dbReference type="GeneID" id="61296498"/>
<evidence type="ECO:0000313" key="2">
    <source>
        <dbReference type="Proteomes" id="UP000182660"/>
    </source>
</evidence>
<organism evidence="1 2">
    <name type="scientific">Moritella viscosa</name>
    <dbReference type="NCBI Taxonomy" id="80854"/>
    <lineage>
        <taxon>Bacteria</taxon>
        <taxon>Pseudomonadati</taxon>
        <taxon>Pseudomonadota</taxon>
        <taxon>Gammaproteobacteria</taxon>
        <taxon>Alteromonadales</taxon>
        <taxon>Moritellaceae</taxon>
        <taxon>Moritella</taxon>
    </lineage>
</organism>
<evidence type="ECO:0000313" key="1">
    <source>
        <dbReference type="EMBL" id="SGY93892.1"/>
    </source>
</evidence>
<reference evidence="1 2" key="1">
    <citation type="submission" date="2016-11" db="EMBL/GenBank/DDBJ databases">
        <authorList>
            <person name="Klemetsen T."/>
        </authorList>
    </citation>
    <scope>NUCLEOTIDE SEQUENCE [LARGE SCALE GENOMIC DNA]</scope>
    <source>
        <strain evidence="1">MT 2528</strain>
    </source>
</reference>
<gene>
    <name evidence="1" type="ORF">MT2528_2661</name>
</gene>
<protein>
    <submittedName>
        <fullName evidence="1">Uncharacterized protein</fullName>
    </submittedName>
</protein>
<dbReference type="Proteomes" id="UP000182660">
    <property type="component" value="Unassembled WGS sequence"/>
</dbReference>
<name>A0ABY1HI50_9GAMM</name>